<reference evidence="1 2" key="1">
    <citation type="submission" date="2013-12" db="EMBL/GenBank/DDBJ databases">
        <title>Draft genome of the parsitic nematode Ancylostoma duodenale.</title>
        <authorList>
            <person name="Mitreva M."/>
        </authorList>
    </citation>
    <scope>NUCLEOTIDE SEQUENCE [LARGE SCALE GENOMIC DNA]</scope>
    <source>
        <strain evidence="1 2">Zhejiang</strain>
    </source>
</reference>
<dbReference type="Proteomes" id="UP000054047">
    <property type="component" value="Unassembled WGS sequence"/>
</dbReference>
<dbReference type="InterPro" id="IPR029063">
    <property type="entry name" value="SAM-dependent_MTases_sf"/>
</dbReference>
<evidence type="ECO:0000313" key="1">
    <source>
        <dbReference type="EMBL" id="KIH43706.1"/>
    </source>
</evidence>
<keyword evidence="2" id="KW-1185">Reference proteome</keyword>
<dbReference type="SUPFAM" id="SSF53335">
    <property type="entry name" value="S-adenosyl-L-methionine-dependent methyltransferases"/>
    <property type="match status" value="1"/>
</dbReference>
<sequence>MESNEIGANQTHWKGVWPSAQYLGNFLCANENVFRDSVCLELGSGTGVVGLALGKLGAKRILTLLKENVGKNHLESTCEVM</sequence>
<protein>
    <recommendedName>
        <fullName evidence="3">Methyltransferase small domain-containing protein</fullName>
    </recommendedName>
</protein>
<evidence type="ECO:0008006" key="3">
    <source>
        <dbReference type="Google" id="ProtNLM"/>
    </source>
</evidence>
<organism evidence="1 2">
    <name type="scientific">Ancylostoma duodenale</name>
    <dbReference type="NCBI Taxonomy" id="51022"/>
    <lineage>
        <taxon>Eukaryota</taxon>
        <taxon>Metazoa</taxon>
        <taxon>Ecdysozoa</taxon>
        <taxon>Nematoda</taxon>
        <taxon>Chromadorea</taxon>
        <taxon>Rhabditida</taxon>
        <taxon>Rhabditina</taxon>
        <taxon>Rhabditomorpha</taxon>
        <taxon>Strongyloidea</taxon>
        <taxon>Ancylostomatidae</taxon>
        <taxon>Ancylostomatinae</taxon>
        <taxon>Ancylostoma</taxon>
    </lineage>
</organism>
<dbReference type="Gene3D" id="3.40.50.150">
    <property type="entry name" value="Vaccinia Virus protein VP39"/>
    <property type="match status" value="1"/>
</dbReference>
<gene>
    <name evidence="1" type="ORF">ANCDUO_26283</name>
</gene>
<feature type="non-terminal residue" evidence="1">
    <location>
        <position position="81"/>
    </location>
</feature>
<dbReference type="Pfam" id="PF10294">
    <property type="entry name" value="Methyltransf_16"/>
    <property type="match status" value="1"/>
</dbReference>
<dbReference type="AlphaFoldDB" id="A0A0C2FFC0"/>
<accession>A0A0C2FFC0</accession>
<name>A0A0C2FFC0_9BILA</name>
<proteinExistence type="predicted"/>
<dbReference type="EMBL" id="KN783499">
    <property type="protein sequence ID" value="KIH43706.1"/>
    <property type="molecule type" value="Genomic_DNA"/>
</dbReference>
<dbReference type="OrthoDB" id="311172at2759"/>
<dbReference type="InterPro" id="IPR019410">
    <property type="entry name" value="Methyltransf_16"/>
</dbReference>
<evidence type="ECO:0000313" key="2">
    <source>
        <dbReference type="Proteomes" id="UP000054047"/>
    </source>
</evidence>